<reference evidence="2" key="1">
    <citation type="journal article" date="2023" name="Mol. Phylogenet. Evol.">
        <title>Genome-scale phylogeny and comparative genomics of the fungal order Sordariales.</title>
        <authorList>
            <person name="Hensen N."/>
            <person name="Bonometti L."/>
            <person name="Westerberg I."/>
            <person name="Brannstrom I.O."/>
            <person name="Guillou S."/>
            <person name="Cros-Aarteil S."/>
            <person name="Calhoun S."/>
            <person name="Haridas S."/>
            <person name="Kuo A."/>
            <person name="Mondo S."/>
            <person name="Pangilinan J."/>
            <person name="Riley R."/>
            <person name="LaButti K."/>
            <person name="Andreopoulos B."/>
            <person name="Lipzen A."/>
            <person name="Chen C."/>
            <person name="Yan M."/>
            <person name="Daum C."/>
            <person name="Ng V."/>
            <person name="Clum A."/>
            <person name="Steindorff A."/>
            <person name="Ohm R.A."/>
            <person name="Martin F."/>
            <person name="Silar P."/>
            <person name="Natvig D.O."/>
            <person name="Lalanne C."/>
            <person name="Gautier V."/>
            <person name="Ament-Velasquez S.L."/>
            <person name="Kruys A."/>
            <person name="Hutchinson M.I."/>
            <person name="Powell A.J."/>
            <person name="Barry K."/>
            <person name="Miller A.N."/>
            <person name="Grigoriev I.V."/>
            <person name="Debuchy R."/>
            <person name="Gladieux P."/>
            <person name="Hiltunen Thoren M."/>
            <person name="Johannesson H."/>
        </authorList>
    </citation>
    <scope>NUCLEOTIDE SEQUENCE</scope>
    <source>
        <strain evidence="2">CBS 626.80</strain>
    </source>
</reference>
<dbReference type="InterPro" id="IPR008914">
    <property type="entry name" value="PEBP"/>
</dbReference>
<keyword evidence="1" id="KW-0732">Signal</keyword>
<dbReference type="Proteomes" id="UP001303222">
    <property type="component" value="Unassembled WGS sequence"/>
</dbReference>
<proteinExistence type="predicted"/>
<dbReference type="AlphaFoldDB" id="A0AAN6NTV3"/>
<accession>A0AAN6NTV3</accession>
<dbReference type="CDD" id="cd00866">
    <property type="entry name" value="PEBP_euk"/>
    <property type="match status" value="1"/>
</dbReference>
<dbReference type="GO" id="GO:0046578">
    <property type="term" value="P:regulation of Ras protein signal transduction"/>
    <property type="evidence" value="ECO:0007669"/>
    <property type="project" value="TreeGrafter"/>
</dbReference>
<feature type="chain" id="PRO_5042920584" evidence="1">
    <location>
        <begin position="20"/>
        <end position="280"/>
    </location>
</feature>
<name>A0AAN6NTV3_9PEZI</name>
<dbReference type="PANTHER" id="PTHR11362:SF148">
    <property type="entry name" value="CARBOXYPEPTIDASE Y INHIBITOR"/>
    <property type="match status" value="1"/>
</dbReference>
<dbReference type="EMBL" id="MU859140">
    <property type="protein sequence ID" value="KAK3951751.1"/>
    <property type="molecule type" value="Genomic_DNA"/>
</dbReference>
<dbReference type="Pfam" id="PF01161">
    <property type="entry name" value="PBP"/>
    <property type="match status" value="1"/>
</dbReference>
<dbReference type="GO" id="GO:0030414">
    <property type="term" value="F:peptidase inhibitor activity"/>
    <property type="evidence" value="ECO:0007669"/>
    <property type="project" value="TreeGrafter"/>
</dbReference>
<dbReference type="InterPro" id="IPR036610">
    <property type="entry name" value="PEBP-like_sf"/>
</dbReference>
<gene>
    <name evidence="2" type="ORF">QBC32DRAFT_157825</name>
</gene>
<evidence type="ECO:0000313" key="3">
    <source>
        <dbReference type="Proteomes" id="UP001303222"/>
    </source>
</evidence>
<protein>
    <submittedName>
        <fullName evidence="2">Phosphatidylethanolamine-binding protein</fullName>
    </submittedName>
</protein>
<dbReference type="InterPro" id="IPR035810">
    <property type="entry name" value="PEBP_euk"/>
</dbReference>
<reference evidence="2" key="2">
    <citation type="submission" date="2023-06" db="EMBL/GenBank/DDBJ databases">
        <authorList>
            <consortium name="Lawrence Berkeley National Laboratory"/>
            <person name="Mondo S.J."/>
            <person name="Hensen N."/>
            <person name="Bonometti L."/>
            <person name="Westerberg I."/>
            <person name="Brannstrom I.O."/>
            <person name="Guillou S."/>
            <person name="Cros-Aarteil S."/>
            <person name="Calhoun S."/>
            <person name="Haridas S."/>
            <person name="Kuo A."/>
            <person name="Pangilinan J."/>
            <person name="Riley R."/>
            <person name="Labutti K."/>
            <person name="Andreopoulos B."/>
            <person name="Lipzen A."/>
            <person name="Chen C."/>
            <person name="Yanf M."/>
            <person name="Daum C."/>
            <person name="Ng V."/>
            <person name="Clum A."/>
            <person name="Steindorff A."/>
            <person name="Ohm R."/>
            <person name="Martin F."/>
            <person name="Silar P."/>
            <person name="Natvig D."/>
            <person name="Lalanne C."/>
            <person name="Gautier V."/>
            <person name="Ament-Velasquez S.L."/>
            <person name="Kruys A."/>
            <person name="Hutchinson M.I."/>
            <person name="Powell A.J."/>
            <person name="Barry K."/>
            <person name="Miller A.N."/>
            <person name="Grigoriev I.V."/>
            <person name="Debuchy R."/>
            <person name="Gladieux P."/>
            <person name="Thoren M.H."/>
            <person name="Johannesson H."/>
        </authorList>
    </citation>
    <scope>NUCLEOTIDE SEQUENCE</scope>
    <source>
        <strain evidence="2">CBS 626.80</strain>
    </source>
</reference>
<sequence>MKPAFGLVIPALLASLGHAASLVGLPDQHVLAGKLAVGPKPETSAATTEGVREALKKAEIIPTGGSIVVRKPGVISRTNGYLLSTVIDDFIPILNLEAKWSDDHQASLGNTLNPEDLQDTPSVLLKDPLSPTTCFLRSSTSLVIVITDPDAPSRDDPKWSEFCHWIAVGHLDTEEYPVTDEPTEPQRCPLSLSRQSLEDVVSYTPPAPPKKTGKHRYVILALAPVNGTSEKLHLSKPKQRKRWGYDKVVNGKTHGVRDWAAENGLAPLAANFIYAQNKKQ</sequence>
<dbReference type="SUPFAM" id="SSF49777">
    <property type="entry name" value="PEBP-like"/>
    <property type="match status" value="1"/>
</dbReference>
<keyword evidence="3" id="KW-1185">Reference proteome</keyword>
<feature type="signal peptide" evidence="1">
    <location>
        <begin position="1"/>
        <end position="19"/>
    </location>
</feature>
<dbReference type="GO" id="GO:0030162">
    <property type="term" value="P:regulation of proteolysis"/>
    <property type="evidence" value="ECO:0007669"/>
    <property type="project" value="TreeGrafter"/>
</dbReference>
<dbReference type="Gene3D" id="3.90.280.10">
    <property type="entry name" value="PEBP-like"/>
    <property type="match status" value="1"/>
</dbReference>
<evidence type="ECO:0000313" key="2">
    <source>
        <dbReference type="EMBL" id="KAK3951751.1"/>
    </source>
</evidence>
<dbReference type="GO" id="GO:0005543">
    <property type="term" value="F:phospholipid binding"/>
    <property type="evidence" value="ECO:0007669"/>
    <property type="project" value="TreeGrafter"/>
</dbReference>
<comment type="caution">
    <text evidence="2">The sequence shown here is derived from an EMBL/GenBank/DDBJ whole genome shotgun (WGS) entry which is preliminary data.</text>
</comment>
<evidence type="ECO:0000256" key="1">
    <source>
        <dbReference type="SAM" id="SignalP"/>
    </source>
</evidence>
<organism evidence="2 3">
    <name type="scientific">Pseudoneurospora amorphoporcata</name>
    <dbReference type="NCBI Taxonomy" id="241081"/>
    <lineage>
        <taxon>Eukaryota</taxon>
        <taxon>Fungi</taxon>
        <taxon>Dikarya</taxon>
        <taxon>Ascomycota</taxon>
        <taxon>Pezizomycotina</taxon>
        <taxon>Sordariomycetes</taxon>
        <taxon>Sordariomycetidae</taxon>
        <taxon>Sordariales</taxon>
        <taxon>Sordariaceae</taxon>
        <taxon>Pseudoneurospora</taxon>
    </lineage>
</organism>
<dbReference type="PANTHER" id="PTHR11362">
    <property type="entry name" value="PHOSPHATIDYLETHANOLAMINE-BINDING PROTEIN"/>
    <property type="match status" value="1"/>
</dbReference>